<dbReference type="GO" id="GO:0003677">
    <property type="term" value="F:DNA binding"/>
    <property type="evidence" value="ECO:0007669"/>
    <property type="project" value="InterPro"/>
</dbReference>
<dbReference type="InterPro" id="IPR013249">
    <property type="entry name" value="RNA_pol_sigma70_r4_t2"/>
</dbReference>
<evidence type="ECO:0000256" key="4">
    <source>
        <dbReference type="ARBA" id="ARBA00023163"/>
    </source>
</evidence>
<dbReference type="InterPro" id="IPR036388">
    <property type="entry name" value="WH-like_DNA-bd_sf"/>
</dbReference>
<evidence type="ECO:0000313" key="7">
    <source>
        <dbReference type="EMBL" id="PWK81828.1"/>
    </source>
</evidence>
<dbReference type="PANTHER" id="PTHR43133:SF63">
    <property type="entry name" value="RNA POLYMERASE SIGMA FACTOR FECI-RELATED"/>
    <property type="match status" value="1"/>
</dbReference>
<dbReference type="OrthoDB" id="9797134at2"/>
<keyword evidence="4" id="KW-0804">Transcription</keyword>
<evidence type="ECO:0000256" key="1">
    <source>
        <dbReference type="ARBA" id="ARBA00010641"/>
    </source>
</evidence>
<comment type="caution">
    <text evidence="7">The sequence shown here is derived from an EMBL/GenBank/DDBJ whole genome shotgun (WGS) entry which is preliminary data.</text>
</comment>
<organism evidence="7 8">
    <name type="scientific">Fulvimonas soli</name>
    <dbReference type="NCBI Taxonomy" id="155197"/>
    <lineage>
        <taxon>Bacteria</taxon>
        <taxon>Pseudomonadati</taxon>
        <taxon>Pseudomonadota</taxon>
        <taxon>Gammaproteobacteria</taxon>
        <taxon>Lysobacterales</taxon>
        <taxon>Rhodanobacteraceae</taxon>
        <taxon>Fulvimonas</taxon>
    </lineage>
</organism>
<gene>
    <name evidence="7" type="ORF">C7456_1199</name>
</gene>
<dbReference type="InterPro" id="IPR013325">
    <property type="entry name" value="RNA_pol_sigma_r2"/>
</dbReference>
<dbReference type="CDD" id="cd06171">
    <property type="entry name" value="Sigma70_r4"/>
    <property type="match status" value="1"/>
</dbReference>
<reference evidence="7 8" key="1">
    <citation type="submission" date="2018-05" db="EMBL/GenBank/DDBJ databases">
        <title>Genomic Encyclopedia of Type Strains, Phase IV (KMG-IV): sequencing the most valuable type-strain genomes for metagenomic binning, comparative biology and taxonomic classification.</title>
        <authorList>
            <person name="Goeker M."/>
        </authorList>
    </citation>
    <scope>NUCLEOTIDE SEQUENCE [LARGE SCALE GENOMIC DNA]</scope>
    <source>
        <strain evidence="7 8">DSM 14263</strain>
    </source>
</reference>
<dbReference type="GO" id="GO:0006352">
    <property type="term" value="P:DNA-templated transcription initiation"/>
    <property type="evidence" value="ECO:0007669"/>
    <property type="project" value="InterPro"/>
</dbReference>
<keyword evidence="3" id="KW-0731">Sigma factor</keyword>
<evidence type="ECO:0000313" key="8">
    <source>
        <dbReference type="Proteomes" id="UP000245812"/>
    </source>
</evidence>
<dbReference type="InterPro" id="IPR007627">
    <property type="entry name" value="RNA_pol_sigma70_r2"/>
</dbReference>
<dbReference type="EMBL" id="QGHC01000019">
    <property type="protein sequence ID" value="PWK81828.1"/>
    <property type="molecule type" value="Genomic_DNA"/>
</dbReference>
<dbReference type="SUPFAM" id="SSF88946">
    <property type="entry name" value="Sigma2 domain of RNA polymerase sigma factors"/>
    <property type="match status" value="1"/>
</dbReference>
<dbReference type="GO" id="GO:0016987">
    <property type="term" value="F:sigma factor activity"/>
    <property type="evidence" value="ECO:0007669"/>
    <property type="project" value="UniProtKB-KW"/>
</dbReference>
<comment type="similarity">
    <text evidence="1">Belongs to the sigma-70 factor family. ECF subfamily.</text>
</comment>
<dbReference type="Proteomes" id="UP000245812">
    <property type="component" value="Unassembled WGS sequence"/>
</dbReference>
<dbReference type="AlphaFoldDB" id="A0A316HP54"/>
<dbReference type="Pfam" id="PF08281">
    <property type="entry name" value="Sigma70_r4_2"/>
    <property type="match status" value="1"/>
</dbReference>
<dbReference type="RefSeq" id="WP_109724769.1">
    <property type="nucleotide sequence ID" value="NZ_MSZV01000071.1"/>
</dbReference>
<evidence type="ECO:0000256" key="3">
    <source>
        <dbReference type="ARBA" id="ARBA00023082"/>
    </source>
</evidence>
<protein>
    <submittedName>
        <fullName evidence="7">RNA polymerase sigma-70 factor (ECF subfamily)</fullName>
    </submittedName>
</protein>
<dbReference type="InterPro" id="IPR013324">
    <property type="entry name" value="RNA_pol_sigma_r3/r4-like"/>
</dbReference>
<dbReference type="NCBIfam" id="TIGR02937">
    <property type="entry name" value="sigma70-ECF"/>
    <property type="match status" value="1"/>
</dbReference>
<dbReference type="Gene3D" id="1.10.10.10">
    <property type="entry name" value="Winged helix-like DNA-binding domain superfamily/Winged helix DNA-binding domain"/>
    <property type="match status" value="1"/>
</dbReference>
<sequence length="189" mass="21656">MSFSPLRIRQGSEAAVPGSRDGFAALLRELEPGLRRFMGRQLGDADASEDAVQETFLRMLRYRQHSEQGEVRALLFRIAASVVSDHRRQARAKQADRHCGMEHAEMASPEAQPDRLLADRQNLDCVREAIRRLPPRCREVFLLHRFEGMSYRDIGRRLGISERTVENQIAHALAVCRRALGEYRGRTFK</sequence>
<keyword evidence="8" id="KW-1185">Reference proteome</keyword>
<dbReference type="SUPFAM" id="SSF88659">
    <property type="entry name" value="Sigma3 and sigma4 domains of RNA polymerase sigma factors"/>
    <property type="match status" value="1"/>
</dbReference>
<evidence type="ECO:0000259" key="6">
    <source>
        <dbReference type="Pfam" id="PF08281"/>
    </source>
</evidence>
<dbReference type="Gene3D" id="1.10.1740.10">
    <property type="match status" value="1"/>
</dbReference>
<dbReference type="InterPro" id="IPR014284">
    <property type="entry name" value="RNA_pol_sigma-70_dom"/>
</dbReference>
<feature type="domain" description="RNA polymerase sigma factor 70 region 4 type 2" evidence="6">
    <location>
        <begin position="124"/>
        <end position="174"/>
    </location>
</feature>
<proteinExistence type="inferred from homology"/>
<feature type="domain" description="RNA polymerase sigma-70 region 2" evidence="5">
    <location>
        <begin position="26"/>
        <end position="91"/>
    </location>
</feature>
<dbReference type="PANTHER" id="PTHR43133">
    <property type="entry name" value="RNA POLYMERASE ECF-TYPE SIGMA FACTO"/>
    <property type="match status" value="1"/>
</dbReference>
<keyword evidence="2" id="KW-0805">Transcription regulation</keyword>
<dbReference type="Pfam" id="PF04542">
    <property type="entry name" value="Sigma70_r2"/>
    <property type="match status" value="1"/>
</dbReference>
<evidence type="ECO:0000256" key="2">
    <source>
        <dbReference type="ARBA" id="ARBA00023015"/>
    </source>
</evidence>
<accession>A0A316HP54</accession>
<dbReference type="InterPro" id="IPR039425">
    <property type="entry name" value="RNA_pol_sigma-70-like"/>
</dbReference>
<name>A0A316HP54_9GAMM</name>
<evidence type="ECO:0000259" key="5">
    <source>
        <dbReference type="Pfam" id="PF04542"/>
    </source>
</evidence>